<evidence type="ECO:0000256" key="4">
    <source>
        <dbReference type="ARBA" id="ARBA00022679"/>
    </source>
</evidence>
<evidence type="ECO:0000313" key="14">
    <source>
        <dbReference type="EMBL" id="PMP82267.1"/>
    </source>
</evidence>
<evidence type="ECO:0000256" key="1">
    <source>
        <dbReference type="ARBA" id="ARBA00009776"/>
    </source>
</evidence>
<proteinExistence type="inferred from homology"/>
<dbReference type="Gene3D" id="3.40.50.300">
    <property type="entry name" value="P-loop containing nucleotide triphosphate hydrolases"/>
    <property type="match status" value="1"/>
</dbReference>
<evidence type="ECO:0000256" key="7">
    <source>
        <dbReference type="ARBA" id="ARBA00022777"/>
    </source>
</evidence>
<keyword evidence="8 12" id="KW-0067">ATP-binding</keyword>
<evidence type="ECO:0000259" key="13">
    <source>
        <dbReference type="Pfam" id="PF02223"/>
    </source>
</evidence>
<dbReference type="GO" id="GO:0005829">
    <property type="term" value="C:cytosol"/>
    <property type="evidence" value="ECO:0007669"/>
    <property type="project" value="TreeGrafter"/>
</dbReference>
<comment type="similarity">
    <text evidence="1 12">Belongs to the thymidylate kinase family.</text>
</comment>
<dbReference type="FunFam" id="3.40.50.300:FF:000225">
    <property type="entry name" value="Thymidylate kinase"/>
    <property type="match status" value="1"/>
</dbReference>
<keyword evidence="5 12" id="KW-0545">Nucleotide biosynthesis</keyword>
<protein>
    <recommendedName>
        <fullName evidence="3 12">Thymidylate kinase</fullName>
        <ecNumber evidence="2 12">2.7.4.9</ecNumber>
    </recommendedName>
    <alternativeName>
        <fullName evidence="9 12">dTMP kinase</fullName>
    </alternativeName>
</protein>
<comment type="function">
    <text evidence="11 12">Phosphorylation of dTMP to form dTDP in both de novo and salvage pathways of dTTP synthesis.</text>
</comment>
<dbReference type="InterPro" id="IPR039430">
    <property type="entry name" value="Thymidylate_kin-like_dom"/>
</dbReference>
<evidence type="ECO:0000313" key="15">
    <source>
        <dbReference type="Proteomes" id="UP000236910"/>
    </source>
</evidence>
<evidence type="ECO:0000256" key="12">
    <source>
        <dbReference type="HAMAP-Rule" id="MF_00165"/>
    </source>
</evidence>
<dbReference type="EMBL" id="PNIX01000229">
    <property type="protein sequence ID" value="PMP82267.1"/>
    <property type="molecule type" value="Genomic_DNA"/>
</dbReference>
<dbReference type="GO" id="GO:0004798">
    <property type="term" value="F:dTMP kinase activity"/>
    <property type="evidence" value="ECO:0007669"/>
    <property type="project" value="UniProtKB-UniRule"/>
</dbReference>
<name>A0A2J6X6A6_9BACT</name>
<organism evidence="14 15">
    <name type="scientific">Caldisericum exile</name>
    <dbReference type="NCBI Taxonomy" id="693075"/>
    <lineage>
        <taxon>Bacteria</taxon>
        <taxon>Pseudomonadati</taxon>
        <taxon>Caldisericota/Cryosericota group</taxon>
        <taxon>Caldisericota</taxon>
        <taxon>Caldisericia</taxon>
        <taxon>Caldisericales</taxon>
        <taxon>Caldisericaceae</taxon>
        <taxon>Caldisericum</taxon>
    </lineage>
</organism>
<dbReference type="GO" id="GO:0006227">
    <property type="term" value="P:dUDP biosynthetic process"/>
    <property type="evidence" value="ECO:0007669"/>
    <property type="project" value="TreeGrafter"/>
</dbReference>
<dbReference type="PROSITE" id="PS01331">
    <property type="entry name" value="THYMIDYLATE_KINASE"/>
    <property type="match status" value="1"/>
</dbReference>
<evidence type="ECO:0000256" key="2">
    <source>
        <dbReference type="ARBA" id="ARBA00012980"/>
    </source>
</evidence>
<reference evidence="14 15" key="1">
    <citation type="submission" date="2018-01" db="EMBL/GenBank/DDBJ databases">
        <title>Metagenomic assembled genomes from two thermal pools in the Uzon Caldera, Kamchatka, Russia.</title>
        <authorList>
            <person name="Wilkins L."/>
            <person name="Ettinger C."/>
        </authorList>
    </citation>
    <scope>NUCLEOTIDE SEQUENCE [LARGE SCALE GENOMIC DNA]</scope>
    <source>
        <strain evidence="14">ARK-10</strain>
    </source>
</reference>
<evidence type="ECO:0000256" key="8">
    <source>
        <dbReference type="ARBA" id="ARBA00022840"/>
    </source>
</evidence>
<evidence type="ECO:0000256" key="6">
    <source>
        <dbReference type="ARBA" id="ARBA00022741"/>
    </source>
</evidence>
<dbReference type="EC" id="2.7.4.9" evidence="2 12"/>
<keyword evidence="7 12" id="KW-0418">Kinase</keyword>
<dbReference type="InterPro" id="IPR018095">
    <property type="entry name" value="Thymidylate_kin_CS"/>
</dbReference>
<comment type="caution">
    <text evidence="14">The sequence shown here is derived from an EMBL/GenBank/DDBJ whole genome shotgun (WGS) entry which is preliminary data.</text>
</comment>
<feature type="domain" description="Thymidylate kinase-like" evidence="13">
    <location>
        <begin position="5"/>
        <end position="186"/>
    </location>
</feature>
<evidence type="ECO:0000256" key="5">
    <source>
        <dbReference type="ARBA" id="ARBA00022727"/>
    </source>
</evidence>
<keyword evidence="4 12" id="KW-0808">Transferase</keyword>
<evidence type="ECO:0000256" key="9">
    <source>
        <dbReference type="ARBA" id="ARBA00029962"/>
    </source>
</evidence>
<dbReference type="PANTHER" id="PTHR10344">
    <property type="entry name" value="THYMIDYLATE KINASE"/>
    <property type="match status" value="1"/>
</dbReference>
<dbReference type="Proteomes" id="UP000236910">
    <property type="component" value="Unassembled WGS sequence"/>
</dbReference>
<dbReference type="GO" id="GO:0006233">
    <property type="term" value="P:dTDP biosynthetic process"/>
    <property type="evidence" value="ECO:0007669"/>
    <property type="project" value="InterPro"/>
</dbReference>
<dbReference type="SUPFAM" id="SSF52540">
    <property type="entry name" value="P-loop containing nucleoside triphosphate hydrolases"/>
    <property type="match status" value="1"/>
</dbReference>
<evidence type="ECO:0000256" key="11">
    <source>
        <dbReference type="ARBA" id="ARBA00057735"/>
    </source>
</evidence>
<evidence type="ECO:0000256" key="3">
    <source>
        <dbReference type="ARBA" id="ARBA00017144"/>
    </source>
</evidence>
<dbReference type="InterPro" id="IPR018094">
    <property type="entry name" value="Thymidylate_kinase"/>
</dbReference>
<dbReference type="NCBIfam" id="TIGR00041">
    <property type="entry name" value="DTMP_kinase"/>
    <property type="match status" value="1"/>
</dbReference>
<evidence type="ECO:0000256" key="10">
    <source>
        <dbReference type="ARBA" id="ARBA00048743"/>
    </source>
</evidence>
<dbReference type="CDD" id="cd01672">
    <property type="entry name" value="TMPK"/>
    <property type="match status" value="1"/>
</dbReference>
<dbReference type="Pfam" id="PF02223">
    <property type="entry name" value="Thymidylate_kin"/>
    <property type="match status" value="1"/>
</dbReference>
<dbReference type="InterPro" id="IPR027417">
    <property type="entry name" value="P-loop_NTPase"/>
</dbReference>
<dbReference type="RefSeq" id="WP_416084541.1">
    <property type="nucleotide sequence ID" value="NZ_JBNATC010000001.1"/>
</dbReference>
<comment type="catalytic activity">
    <reaction evidence="10 12">
        <text>dTMP + ATP = dTDP + ADP</text>
        <dbReference type="Rhea" id="RHEA:13517"/>
        <dbReference type="ChEBI" id="CHEBI:30616"/>
        <dbReference type="ChEBI" id="CHEBI:58369"/>
        <dbReference type="ChEBI" id="CHEBI:63528"/>
        <dbReference type="ChEBI" id="CHEBI:456216"/>
        <dbReference type="EC" id="2.7.4.9"/>
    </reaction>
</comment>
<keyword evidence="6 12" id="KW-0547">Nucleotide-binding</keyword>
<sequence>MFITFEGIDGSGKSTQAKLLKNNLEKLGFEVILTKEPGGTEFGNYIRNIILSIEMDPVSEFLLFASDRKTHVREIVKPNLSKGFIVISDRFHDSSVAYQGYGRGVSIDFIHYVHNFILEGIIPNLTIIIDINERLSFERIKDADRIEKLGIHFLRNVRNGYLQIARLEERFFIVDGSKPVKELEEIILNKVLEKLK</sequence>
<dbReference type="PANTHER" id="PTHR10344:SF4">
    <property type="entry name" value="UMP-CMP KINASE 2, MITOCHONDRIAL"/>
    <property type="match status" value="1"/>
</dbReference>
<dbReference type="GO" id="GO:0005524">
    <property type="term" value="F:ATP binding"/>
    <property type="evidence" value="ECO:0007669"/>
    <property type="project" value="UniProtKB-UniRule"/>
</dbReference>
<accession>A0A2J6X6A6</accession>
<feature type="binding site" evidence="12">
    <location>
        <begin position="7"/>
        <end position="14"/>
    </location>
    <ligand>
        <name>ATP</name>
        <dbReference type="ChEBI" id="CHEBI:30616"/>
    </ligand>
</feature>
<gene>
    <name evidence="12 14" type="primary">tmk</name>
    <name evidence="14" type="ORF">C0175_03885</name>
</gene>
<dbReference type="HAMAP" id="MF_00165">
    <property type="entry name" value="Thymidylate_kinase"/>
    <property type="match status" value="1"/>
</dbReference>
<dbReference type="GO" id="GO:0006235">
    <property type="term" value="P:dTTP biosynthetic process"/>
    <property type="evidence" value="ECO:0007669"/>
    <property type="project" value="UniProtKB-UniRule"/>
</dbReference>
<dbReference type="AlphaFoldDB" id="A0A2J6X6A6"/>